<feature type="compositionally biased region" description="Low complexity" evidence="7">
    <location>
        <begin position="262"/>
        <end position="274"/>
    </location>
</feature>
<dbReference type="Gene3D" id="3.80.10.10">
    <property type="entry name" value="Ribonuclease Inhibitor"/>
    <property type="match status" value="1"/>
</dbReference>
<gene>
    <name evidence="12" type="primary">LOC123180111</name>
</gene>
<dbReference type="SUPFAM" id="SSF52540">
    <property type="entry name" value="P-loop containing nucleoside triphosphate hydrolases"/>
    <property type="match status" value="1"/>
</dbReference>
<feature type="domain" description="NB-ARC" evidence="8">
    <location>
        <begin position="312"/>
        <end position="406"/>
    </location>
</feature>
<dbReference type="InterPro" id="IPR038005">
    <property type="entry name" value="RX-like_CC"/>
</dbReference>
<keyword evidence="3" id="KW-0677">Repeat</keyword>
<sequence length="999" mass="112856">MELVVGASDATMKILLGKLGGLLAQEYALIRGVRDDIQYINDELASMQAFLRDLSASPDDQDNRMKDWMKQIRDVGYDVEDCIDDFTHRLPHDSMNEARCFFVVMRIYELRTWWHRRDITVKIAALKVRAQQIAERRNRYGVDNPSKCTGSSSSGVRDATEVIAEYQLASRQLIGTKEPVGMRKDMEKLEQWVNGPDIEPAVLSIVGFGGVGKTTIATALYQKLQNQFVYRASVTVSQNYDKDAVLKSILNQVRQQDRDYEQQGSSSSSSSTGSSEKKSLAEKIKSTLKLLFPLRRQQRQNDGSSDAKQIKMETMSHDQVSEELKKRLASKRYLLFIDDIWSAKTWDSIKICLPAENVEGSRIIVTTRFQVVGETCCPRYGRDLLHTVDILGGNDPKTLFHESVSECKSRKGSDRVQVDVPEEIWKICGGLPLAIVTISGLVACNPRKSKDDWRKVCDKLFSEPVASLTLTGVTRILDHCYNDLPADLKTCSLYLSIFPKGGKIRMKRLTRRWIAEGFASEKQGLTEEEVAETYFNQLIRRKIIRPVEHSSNGKVKTFQVHDMVLEYIVLKAREENFITVVGGHWLLPAPSNKVRRLSIQSSGSKPINSTRGMNLSQVRSVTVFGSLHQLPFQCFNDAIIQVLDLEGWTGLKEKHLKDICKMLVLKYLGLRRTGITKLPSNIGKLEYLETLDIRQTKVWELPKTVGRLKRISSILGGEKNTCKGFKLPQEKSKDPMKYKETMKALRILSGIEIVEDSTAVAGLHQLTSLRKLSIYKLKIQKNGKTFRELRSAIEYLGSCGLQTLAINDEGSDFINSLYSMSAPPRYLTALELSGNKLERLPQWIIKLTTLSKLTLSVTVLRATTFDLLRWLPMLFSLTFSLHAVKQNQQVEEILKKNMSESDGEIFVPGQGFPSLKLLRFRAPFIPKLSFSVYAMPALERIETFCQSFEGLFGIDALKSLQEVHLKLSDQADDATKFLVDYLKANTKGAHVIIDHLAPA</sequence>
<evidence type="ECO:0008006" key="14">
    <source>
        <dbReference type="Google" id="ProtNLM"/>
    </source>
</evidence>
<dbReference type="SMR" id="A0A3B5ZQA8"/>
<dbReference type="Gramene" id="TraesROB_scaffold_005974_01G000100.1">
    <property type="protein sequence ID" value="TraesROB_scaffold_005974_01G000100.1"/>
    <property type="gene ID" value="TraesROB_scaffold_005974_01G000100"/>
</dbReference>
<reference evidence="12" key="2">
    <citation type="submission" date="2018-10" db="UniProtKB">
        <authorList>
            <consortium name="EnsemblPlants"/>
        </authorList>
    </citation>
    <scope>IDENTIFICATION</scope>
</reference>
<dbReference type="RefSeq" id="XP_044448008.1">
    <property type="nucleotide sequence ID" value="XM_044592073.1"/>
</dbReference>
<evidence type="ECO:0000256" key="7">
    <source>
        <dbReference type="SAM" id="MobiDB-lite"/>
    </source>
</evidence>
<evidence type="ECO:0000256" key="6">
    <source>
        <dbReference type="ARBA" id="ARBA00023054"/>
    </source>
</evidence>
<accession>A0A3B5ZQA8</accession>
<dbReference type="Gramene" id="TraesMAC1D03G00420570.1">
    <property type="protein sequence ID" value="TraesMAC1D03G00420570.1"/>
    <property type="gene ID" value="TraesMAC1D03G00420570"/>
</dbReference>
<dbReference type="Gene3D" id="1.10.8.430">
    <property type="entry name" value="Helical domain of apoptotic protease-activating factors"/>
    <property type="match status" value="1"/>
</dbReference>
<dbReference type="EnsemblPlants" id="TraesCS1D02G051400.1">
    <property type="protein sequence ID" value="TraesCS1D02G051400.1"/>
    <property type="gene ID" value="TraesCS1D02G051400"/>
</dbReference>
<dbReference type="FunFam" id="1.10.10.10:FF:000322">
    <property type="entry name" value="Probable disease resistance protein At1g63360"/>
    <property type="match status" value="1"/>
</dbReference>
<evidence type="ECO:0000259" key="11">
    <source>
        <dbReference type="Pfam" id="PF23598"/>
    </source>
</evidence>
<keyword evidence="13" id="KW-1185">Reference proteome</keyword>
<reference evidence="12" key="1">
    <citation type="submission" date="2018-08" db="EMBL/GenBank/DDBJ databases">
        <authorList>
            <person name="Rossello M."/>
        </authorList>
    </citation>
    <scope>NUCLEOTIDE SEQUENCE [LARGE SCALE GENOMIC DNA]</scope>
    <source>
        <strain evidence="12">cv. Chinese Spring</strain>
    </source>
</reference>
<dbReference type="Gramene" id="TraesCS1D02G051400.1">
    <property type="protein sequence ID" value="TraesCS1D02G051400.1"/>
    <property type="gene ID" value="TraesCS1D02G051400"/>
</dbReference>
<keyword evidence="5" id="KW-0611">Plant defense</keyword>
<comment type="similarity">
    <text evidence="1">Belongs to the disease resistance NB-LRR family.</text>
</comment>
<evidence type="ECO:0000256" key="3">
    <source>
        <dbReference type="ARBA" id="ARBA00022737"/>
    </source>
</evidence>
<feature type="domain" description="Disease resistance protein winged helix" evidence="10">
    <location>
        <begin position="497"/>
        <end position="566"/>
    </location>
</feature>
<evidence type="ECO:0000256" key="1">
    <source>
        <dbReference type="ARBA" id="ARBA00008894"/>
    </source>
</evidence>
<dbReference type="Gene3D" id="1.10.10.10">
    <property type="entry name" value="Winged helix-like DNA-binding domain superfamily/Winged helix DNA-binding domain"/>
    <property type="match status" value="1"/>
</dbReference>
<dbReference type="Pfam" id="PF23559">
    <property type="entry name" value="WHD_DRP"/>
    <property type="match status" value="1"/>
</dbReference>
<dbReference type="Gene3D" id="3.40.50.300">
    <property type="entry name" value="P-loop containing nucleotide triphosphate hydrolases"/>
    <property type="match status" value="1"/>
</dbReference>
<dbReference type="InterPro" id="IPR036388">
    <property type="entry name" value="WH-like_DNA-bd_sf"/>
</dbReference>
<dbReference type="CDD" id="cd14798">
    <property type="entry name" value="RX-CC_like"/>
    <property type="match status" value="1"/>
</dbReference>
<dbReference type="OrthoDB" id="667746at2759"/>
<evidence type="ECO:0000259" key="9">
    <source>
        <dbReference type="Pfam" id="PF18052"/>
    </source>
</evidence>
<dbReference type="GO" id="GO:0002758">
    <property type="term" value="P:innate immune response-activating signaling pathway"/>
    <property type="evidence" value="ECO:0007669"/>
    <property type="project" value="UniProtKB-ARBA"/>
</dbReference>
<dbReference type="PaxDb" id="4565-Traes_1DS_F28479DC4.1"/>
<dbReference type="Proteomes" id="UP000019116">
    <property type="component" value="Chromosome 1D"/>
</dbReference>
<dbReference type="GO" id="GO:0043531">
    <property type="term" value="F:ADP binding"/>
    <property type="evidence" value="ECO:0007669"/>
    <property type="project" value="InterPro"/>
</dbReference>
<evidence type="ECO:0000256" key="4">
    <source>
        <dbReference type="ARBA" id="ARBA00022741"/>
    </source>
</evidence>
<keyword evidence="6" id="KW-0175">Coiled coil</keyword>
<dbReference type="STRING" id="4565.A0A3B5ZQA8"/>
<dbReference type="Pfam" id="PF00931">
    <property type="entry name" value="NB-ARC"/>
    <property type="match status" value="2"/>
</dbReference>
<dbReference type="Gramene" id="TraesCS1D03G0111500.1">
    <property type="protein sequence ID" value="TraesCS1D03G0111500.1.CDS"/>
    <property type="gene ID" value="TraesCS1D03G0111500"/>
</dbReference>
<dbReference type="AlphaFoldDB" id="A0A3B5ZQA8"/>
<evidence type="ECO:0000313" key="13">
    <source>
        <dbReference type="Proteomes" id="UP000019116"/>
    </source>
</evidence>
<dbReference type="InterPro" id="IPR044974">
    <property type="entry name" value="Disease_R_plants"/>
</dbReference>
<proteinExistence type="inferred from homology"/>
<dbReference type="GeneID" id="123180111"/>
<dbReference type="Gene3D" id="1.20.5.4130">
    <property type="match status" value="1"/>
</dbReference>
<dbReference type="Gramene" id="TraesLDM1D03G00422330.1">
    <property type="protein sequence ID" value="TraesLDM1D03G00422330.1"/>
    <property type="gene ID" value="TraesLDM1D03G00422330"/>
</dbReference>
<feature type="domain" description="Disease resistance N-terminal" evidence="9">
    <location>
        <begin position="12"/>
        <end position="95"/>
    </location>
</feature>
<dbReference type="SUPFAM" id="SSF52058">
    <property type="entry name" value="L domain-like"/>
    <property type="match status" value="1"/>
</dbReference>
<dbReference type="InterPro" id="IPR002182">
    <property type="entry name" value="NB-ARC"/>
</dbReference>
<feature type="domain" description="Disease resistance R13L4/SHOC-2-like LRR" evidence="11">
    <location>
        <begin position="617"/>
        <end position="972"/>
    </location>
</feature>
<dbReference type="Pfam" id="PF23598">
    <property type="entry name" value="LRR_14"/>
    <property type="match status" value="1"/>
</dbReference>
<dbReference type="Gramene" id="TraesKAR1D01G0029130.1">
    <property type="protein sequence ID" value="cds.TraesKAR1D01G0029130.1"/>
    <property type="gene ID" value="TraesKAR1D01G0029130"/>
</dbReference>
<dbReference type="GO" id="GO:0009626">
    <property type="term" value="P:plant-type hypersensitive response"/>
    <property type="evidence" value="ECO:0007669"/>
    <property type="project" value="UniProtKB-ARBA"/>
</dbReference>
<evidence type="ECO:0000256" key="5">
    <source>
        <dbReference type="ARBA" id="ARBA00022821"/>
    </source>
</evidence>
<dbReference type="PRINTS" id="PR00364">
    <property type="entry name" value="DISEASERSIST"/>
</dbReference>
<evidence type="ECO:0000259" key="8">
    <source>
        <dbReference type="Pfam" id="PF00931"/>
    </source>
</evidence>
<dbReference type="InterPro" id="IPR042197">
    <property type="entry name" value="Apaf_helical"/>
</dbReference>
<dbReference type="Gramene" id="TraesNOR1D03G00427610.1">
    <property type="protein sequence ID" value="TraesNOR1D03G00427610.1"/>
    <property type="gene ID" value="TraesNOR1D03G00427610"/>
</dbReference>
<dbReference type="Gramene" id="TraesWEE_scaffold_003598_01G000100.1">
    <property type="protein sequence ID" value="TraesWEE_scaffold_003598_01G000100.1"/>
    <property type="gene ID" value="TraesWEE_scaffold_003598_01G000100"/>
</dbReference>
<keyword evidence="2" id="KW-0433">Leucine-rich repeat</keyword>
<feature type="domain" description="NB-ARC" evidence="8">
    <location>
        <begin position="184"/>
        <end position="280"/>
    </location>
</feature>
<dbReference type="InterPro" id="IPR055414">
    <property type="entry name" value="LRR_R13L4/SHOC2-like"/>
</dbReference>
<dbReference type="GO" id="GO:0042742">
    <property type="term" value="P:defense response to bacterium"/>
    <property type="evidence" value="ECO:0007669"/>
    <property type="project" value="UniProtKB-ARBA"/>
</dbReference>
<organism evidence="12">
    <name type="scientific">Triticum aestivum</name>
    <name type="common">Wheat</name>
    <dbReference type="NCBI Taxonomy" id="4565"/>
    <lineage>
        <taxon>Eukaryota</taxon>
        <taxon>Viridiplantae</taxon>
        <taxon>Streptophyta</taxon>
        <taxon>Embryophyta</taxon>
        <taxon>Tracheophyta</taxon>
        <taxon>Spermatophyta</taxon>
        <taxon>Magnoliopsida</taxon>
        <taxon>Liliopsida</taxon>
        <taxon>Poales</taxon>
        <taxon>Poaceae</taxon>
        <taxon>BOP clade</taxon>
        <taxon>Pooideae</taxon>
        <taxon>Triticodae</taxon>
        <taxon>Triticeae</taxon>
        <taxon>Triticinae</taxon>
        <taxon>Triticum</taxon>
    </lineage>
</organism>
<evidence type="ECO:0000256" key="2">
    <source>
        <dbReference type="ARBA" id="ARBA00022614"/>
    </source>
</evidence>
<dbReference type="InterPro" id="IPR032675">
    <property type="entry name" value="LRR_dom_sf"/>
</dbReference>
<dbReference type="PANTHER" id="PTHR23155:SF1013">
    <property type="entry name" value="DISEASE RESISTANCE PROTEIN PIK6-NP"/>
    <property type="match status" value="1"/>
</dbReference>
<name>A0A3B5ZQA8_WHEAT</name>
<dbReference type="Gramene" id="TraesPARA_EIv1.0_0236880.1">
    <property type="protein sequence ID" value="TraesPARA_EIv1.0_0236880.1.CDS"/>
    <property type="gene ID" value="TraesPARA_EIv1.0_0236880"/>
</dbReference>
<dbReference type="Pfam" id="PF18052">
    <property type="entry name" value="Rx_N"/>
    <property type="match status" value="1"/>
</dbReference>
<dbReference type="Gramene" id="TraesLAC1D03G00424350.1">
    <property type="protein sequence ID" value="TraesLAC1D03G00424350.1"/>
    <property type="gene ID" value="TraesLAC1D03G00424350"/>
</dbReference>
<dbReference type="InterPro" id="IPR058922">
    <property type="entry name" value="WHD_DRP"/>
</dbReference>
<evidence type="ECO:0000313" key="12">
    <source>
        <dbReference type="EnsemblPlants" id="TraesCS1D02G051400.1"/>
    </source>
</evidence>
<dbReference type="InterPro" id="IPR027417">
    <property type="entry name" value="P-loop_NTPase"/>
</dbReference>
<dbReference type="InterPro" id="IPR041118">
    <property type="entry name" value="Rx_N"/>
</dbReference>
<dbReference type="Gramene" id="TraesJUL1D03G00423580.1">
    <property type="protein sequence ID" value="TraesJUL1D03G00423580.1"/>
    <property type="gene ID" value="TraesJUL1D03G00423580"/>
</dbReference>
<protein>
    <recommendedName>
        <fullName evidence="14">AAA+ ATPase domain-containing protein</fullName>
    </recommendedName>
</protein>
<feature type="region of interest" description="Disordered" evidence="7">
    <location>
        <begin position="257"/>
        <end position="278"/>
    </location>
</feature>
<evidence type="ECO:0000259" key="10">
    <source>
        <dbReference type="Pfam" id="PF23559"/>
    </source>
</evidence>
<dbReference type="Gramene" id="TraesJAG1D03G00420860.1">
    <property type="protein sequence ID" value="TraesJAG1D03G00420860.1"/>
    <property type="gene ID" value="TraesJAG1D03G00420860"/>
</dbReference>
<keyword evidence="4" id="KW-0547">Nucleotide-binding</keyword>
<dbReference type="PANTHER" id="PTHR23155">
    <property type="entry name" value="DISEASE RESISTANCE PROTEIN RP"/>
    <property type="match status" value="1"/>
</dbReference>